<reference evidence="2 3" key="1">
    <citation type="journal article" date="2007" name="Science">
        <title>The Fusarium graminearum genome reveals a link between localized polymorphism and pathogen specialization.</title>
        <authorList>
            <person name="Cuomo C.A."/>
            <person name="Gueldener U."/>
            <person name="Xu J.-R."/>
            <person name="Trail F."/>
            <person name="Turgeon B.G."/>
            <person name="Di Pietro A."/>
            <person name="Walton J.D."/>
            <person name="Ma L.-J."/>
            <person name="Baker S.E."/>
            <person name="Rep M."/>
            <person name="Adam G."/>
            <person name="Antoniw J."/>
            <person name="Baldwin T."/>
            <person name="Calvo S.E."/>
            <person name="Chang Y.-L."/>
            <person name="DeCaprio D."/>
            <person name="Gale L.R."/>
            <person name="Gnerre S."/>
            <person name="Goswami R.S."/>
            <person name="Hammond-Kosack K."/>
            <person name="Harris L.J."/>
            <person name="Hilburn K."/>
            <person name="Kennell J.C."/>
            <person name="Kroken S."/>
            <person name="Magnuson J.K."/>
            <person name="Mannhaupt G."/>
            <person name="Mauceli E.W."/>
            <person name="Mewes H.-W."/>
            <person name="Mitterbauer R."/>
            <person name="Muehlbauer G."/>
            <person name="Muensterkoetter M."/>
            <person name="Nelson D."/>
            <person name="O'Donnell K."/>
            <person name="Ouellet T."/>
            <person name="Qi W."/>
            <person name="Quesneville H."/>
            <person name="Roncero M.I.G."/>
            <person name="Seong K.-Y."/>
            <person name="Tetko I.V."/>
            <person name="Urban M."/>
            <person name="Waalwijk C."/>
            <person name="Ward T.J."/>
            <person name="Yao J."/>
            <person name="Birren B.W."/>
            <person name="Kistler H.C."/>
        </authorList>
    </citation>
    <scope>NUCLEOTIDE SEQUENCE [LARGE SCALE GENOMIC DNA]</scope>
    <source>
        <strain evidence="3">ATCC MYA-4620 / CBS 123657 / FGSC 9075 / NRRL 31084 / PH-1</strain>
        <strain evidence="2">PH-1 / ATCC MYA-4620 / FGSC 9075 / NRRL 31084</strain>
    </source>
</reference>
<dbReference type="Proteomes" id="UP000070720">
    <property type="component" value="Chromosome 4"/>
</dbReference>
<reference evidence="2 3" key="2">
    <citation type="journal article" date="2010" name="Nature">
        <title>Comparative genomics reveals mobile pathogenicity chromosomes in Fusarium.</title>
        <authorList>
            <person name="Ma L.J."/>
            <person name="van der Does H.C."/>
            <person name="Borkovich K.A."/>
            <person name="Coleman J.J."/>
            <person name="Daboussi M.J."/>
            <person name="Di Pietro A."/>
            <person name="Dufresne M."/>
            <person name="Freitag M."/>
            <person name="Grabherr M."/>
            <person name="Henrissat B."/>
            <person name="Houterman P.M."/>
            <person name="Kang S."/>
            <person name="Shim W.B."/>
            <person name="Woloshuk C."/>
            <person name="Xie X."/>
            <person name="Xu J.R."/>
            <person name="Antoniw J."/>
            <person name="Baker S.E."/>
            <person name="Bluhm B.H."/>
            <person name="Breakspear A."/>
            <person name="Brown D.W."/>
            <person name="Butchko R.A."/>
            <person name="Chapman S."/>
            <person name="Coulson R."/>
            <person name="Coutinho P.M."/>
            <person name="Danchin E.G."/>
            <person name="Diener A."/>
            <person name="Gale L.R."/>
            <person name="Gardiner D.M."/>
            <person name="Goff S."/>
            <person name="Hammond-Kosack K.E."/>
            <person name="Hilburn K."/>
            <person name="Hua-Van A."/>
            <person name="Jonkers W."/>
            <person name="Kazan K."/>
            <person name="Kodira C.D."/>
            <person name="Koehrsen M."/>
            <person name="Kumar L."/>
            <person name="Lee Y.H."/>
            <person name="Li L."/>
            <person name="Manners J.M."/>
            <person name="Miranda-Saavedra D."/>
            <person name="Mukherjee M."/>
            <person name="Park G."/>
            <person name="Park J."/>
            <person name="Park S.Y."/>
            <person name="Proctor R.H."/>
            <person name="Regev A."/>
            <person name="Ruiz-Roldan M.C."/>
            <person name="Sain D."/>
            <person name="Sakthikumar S."/>
            <person name="Sykes S."/>
            <person name="Schwartz D.C."/>
            <person name="Turgeon B.G."/>
            <person name="Wapinski I."/>
            <person name="Yoder O."/>
            <person name="Young S."/>
            <person name="Zeng Q."/>
            <person name="Zhou S."/>
            <person name="Galagan J."/>
            <person name="Cuomo C.A."/>
            <person name="Kistler H.C."/>
            <person name="Rep M."/>
        </authorList>
    </citation>
    <scope>GENOME REANNOTATION</scope>
    <source>
        <strain evidence="3">ATCC MYA-4620 / CBS 123657 / FGSC 9075 / NRRL 31084 / PH-1</strain>
        <strain evidence="2">PH-1 / ATCC MYA-4620 / FGSC 9075 / NRRL 31084</strain>
    </source>
</reference>
<gene>
    <name evidence="1" type="ORF">FGRAMPH1_01T22555</name>
</gene>
<reference evidence="2" key="4">
    <citation type="submission" date="2017-01" db="UniProtKB">
        <authorList>
            <consortium name="EnsemblFungi"/>
        </authorList>
    </citation>
    <scope>IDENTIFICATION</scope>
    <source>
        <strain evidence="2">PH-1 / ATCC MYA-4620 / FGSC 9075 / NRRL 31084</strain>
    </source>
</reference>
<sequence>MSETSNDPAVIKSHLTVSPTYHPIPPIGIVWCAGVPQQQGGRLVAERTEYDERLMNMFGVNKKPGLKEY</sequence>
<evidence type="ECO:0000313" key="2">
    <source>
        <dbReference type="EnsemblFungi" id="CEF84865"/>
    </source>
</evidence>
<evidence type="ECO:0000313" key="3">
    <source>
        <dbReference type="Proteomes" id="UP000070720"/>
    </source>
</evidence>
<dbReference type="AlphaFoldDB" id="A0A098DSK3"/>
<keyword evidence="3" id="KW-1185">Reference proteome</keyword>
<accession>A0A098DSK3</accession>
<proteinExistence type="predicted"/>
<organism evidence="1 3">
    <name type="scientific">Gibberella zeae (strain ATCC MYA-4620 / CBS 123657 / FGSC 9075 / NRRL 31084 / PH-1)</name>
    <name type="common">Wheat head blight fungus</name>
    <name type="synonym">Fusarium graminearum</name>
    <dbReference type="NCBI Taxonomy" id="229533"/>
    <lineage>
        <taxon>Eukaryota</taxon>
        <taxon>Fungi</taxon>
        <taxon>Dikarya</taxon>
        <taxon>Ascomycota</taxon>
        <taxon>Pezizomycotina</taxon>
        <taxon>Sordariomycetes</taxon>
        <taxon>Hypocreomycetidae</taxon>
        <taxon>Hypocreales</taxon>
        <taxon>Nectriaceae</taxon>
        <taxon>Fusarium</taxon>
    </lineage>
</organism>
<dbReference type="EMBL" id="HG970335">
    <property type="protein sequence ID" value="CEF84865.1"/>
    <property type="molecule type" value="Genomic_DNA"/>
</dbReference>
<name>A0A098DSK3_GIBZE</name>
<protein>
    <submittedName>
        <fullName evidence="1">Chromosome 4, complete genome</fullName>
    </submittedName>
</protein>
<evidence type="ECO:0000313" key="1">
    <source>
        <dbReference type="EMBL" id="CEF84865.1"/>
    </source>
</evidence>
<accession>A0A0E0SEK2</accession>
<dbReference type="InParanoid" id="A0A098DSK3"/>
<dbReference type="EnsemblFungi" id="CEF84865">
    <property type="protein sequence ID" value="CEF84865"/>
    <property type="gene ID" value="FGRRES_15355"/>
</dbReference>
<reference evidence="1 3" key="3">
    <citation type="journal article" date="2015" name="BMC Genomics">
        <title>The completed genome sequence of the pathogenic ascomycete fungus Fusarium graminearum.</title>
        <authorList>
            <person name="King R."/>
            <person name="Urban M."/>
            <person name="Hammond-Kosack M.C."/>
            <person name="Hassani-Pak K."/>
            <person name="Hammond-Kosack K.E."/>
        </authorList>
    </citation>
    <scope>NUCLEOTIDE SEQUENCE [LARGE SCALE GENOMIC DNA]</scope>
    <source>
        <strain evidence="3">ATCC MYA-4620 / CBS 123657 / FGSC 9075 / NRRL 31084 / PH-1</strain>
        <strain evidence="1">PH-1</strain>
    </source>
</reference>
<dbReference type="VEuPathDB" id="FungiDB:FGRAMPH1_01G22555"/>